<evidence type="ECO:0000313" key="2">
    <source>
        <dbReference type="Proteomes" id="UP000321083"/>
    </source>
</evidence>
<dbReference type="Proteomes" id="UP000321083">
    <property type="component" value="Unassembled WGS sequence"/>
</dbReference>
<accession>A0A5C6M4B0</accession>
<sequence>MDLRFQTNTGNQINVTDVGAFYTNADT</sequence>
<keyword evidence="2" id="KW-1185">Reference proteome</keyword>
<gene>
    <name evidence="1" type="ORF">E3A20_12600</name>
</gene>
<dbReference type="AlphaFoldDB" id="A0A5C6M4B0"/>
<dbReference type="EMBL" id="SRHE01000224">
    <property type="protein sequence ID" value="TWW09610.1"/>
    <property type="molecule type" value="Genomic_DNA"/>
</dbReference>
<proteinExistence type="predicted"/>
<organism evidence="1 2">
    <name type="scientific">Planctomyces bekefii</name>
    <dbReference type="NCBI Taxonomy" id="1653850"/>
    <lineage>
        <taxon>Bacteria</taxon>
        <taxon>Pseudomonadati</taxon>
        <taxon>Planctomycetota</taxon>
        <taxon>Planctomycetia</taxon>
        <taxon>Planctomycetales</taxon>
        <taxon>Planctomycetaceae</taxon>
        <taxon>Planctomyces</taxon>
    </lineage>
</organism>
<comment type="caution">
    <text evidence="1">The sequence shown here is derived from an EMBL/GenBank/DDBJ whole genome shotgun (WGS) entry which is preliminary data.</text>
</comment>
<feature type="non-terminal residue" evidence="1">
    <location>
        <position position="27"/>
    </location>
</feature>
<protein>
    <submittedName>
        <fullName evidence="1">Uncharacterized protein</fullName>
    </submittedName>
</protein>
<reference evidence="1 2" key="2">
    <citation type="submission" date="2019-08" db="EMBL/GenBank/DDBJ databases">
        <authorList>
            <person name="Henke P."/>
        </authorList>
    </citation>
    <scope>NUCLEOTIDE SEQUENCE [LARGE SCALE GENOMIC DNA]</scope>
    <source>
        <strain evidence="1">Phe10_nw2017</strain>
    </source>
</reference>
<reference evidence="1 2" key="1">
    <citation type="submission" date="2019-08" db="EMBL/GenBank/DDBJ databases">
        <title>100 year-old enigma solved: identification of Planctomyces bekefii, the type genus and species of the phylum Planctomycetes.</title>
        <authorList>
            <person name="Svetlana D.N."/>
            <person name="Overmann J."/>
        </authorList>
    </citation>
    <scope>NUCLEOTIDE SEQUENCE [LARGE SCALE GENOMIC DNA]</scope>
    <source>
        <strain evidence="1">Phe10_nw2017</strain>
    </source>
</reference>
<evidence type="ECO:0000313" key="1">
    <source>
        <dbReference type="EMBL" id="TWW09610.1"/>
    </source>
</evidence>
<name>A0A5C6M4B0_9PLAN</name>